<evidence type="ECO:0000256" key="2">
    <source>
        <dbReference type="SAM" id="MobiDB-lite"/>
    </source>
</evidence>
<dbReference type="EMBL" id="FJVC01000118">
    <property type="protein sequence ID" value="CZT43280.1"/>
    <property type="molecule type" value="Genomic_DNA"/>
</dbReference>
<evidence type="ECO:0000313" key="5">
    <source>
        <dbReference type="EMBL" id="CZT43280.1"/>
    </source>
</evidence>
<feature type="signal peptide" evidence="3">
    <location>
        <begin position="1"/>
        <end position="18"/>
    </location>
</feature>
<feature type="region of interest" description="Disordered" evidence="2">
    <location>
        <begin position="163"/>
        <end position="195"/>
    </location>
</feature>
<dbReference type="InterPro" id="IPR035971">
    <property type="entry name" value="CBD_sf"/>
</dbReference>
<evidence type="ECO:0000256" key="3">
    <source>
        <dbReference type="SAM" id="SignalP"/>
    </source>
</evidence>
<dbReference type="GO" id="GO:0005975">
    <property type="term" value="P:carbohydrate metabolic process"/>
    <property type="evidence" value="ECO:0007669"/>
    <property type="project" value="InterPro"/>
</dbReference>
<protein>
    <recommendedName>
        <fullName evidence="4">CBM1 domain-containing protein</fullName>
    </recommendedName>
</protein>
<evidence type="ECO:0000313" key="6">
    <source>
        <dbReference type="Proteomes" id="UP000177625"/>
    </source>
</evidence>
<evidence type="ECO:0000256" key="1">
    <source>
        <dbReference type="ARBA" id="ARBA00022729"/>
    </source>
</evidence>
<reference evidence="6" key="1">
    <citation type="submission" date="2016-03" db="EMBL/GenBank/DDBJ databases">
        <authorList>
            <person name="Guldener U."/>
        </authorList>
    </citation>
    <scope>NUCLEOTIDE SEQUENCE [LARGE SCALE GENOMIC DNA]</scope>
</reference>
<dbReference type="GO" id="GO:0030248">
    <property type="term" value="F:cellulose binding"/>
    <property type="evidence" value="ECO:0007669"/>
    <property type="project" value="InterPro"/>
</dbReference>
<dbReference type="PROSITE" id="PS00562">
    <property type="entry name" value="CBM1_1"/>
    <property type="match status" value="1"/>
</dbReference>
<dbReference type="PROSITE" id="PS51164">
    <property type="entry name" value="CBM1_2"/>
    <property type="match status" value="1"/>
</dbReference>
<feature type="chain" id="PRO_5009447836" description="CBM1 domain-containing protein" evidence="3">
    <location>
        <begin position="19"/>
        <end position="195"/>
    </location>
</feature>
<name>A0A1E1M2E7_RHYSE</name>
<accession>A0A1E1M2E7</accession>
<dbReference type="Pfam" id="PF00734">
    <property type="entry name" value="CBM_1"/>
    <property type="match status" value="2"/>
</dbReference>
<keyword evidence="6" id="KW-1185">Reference proteome</keyword>
<gene>
    <name evidence="5" type="ORF">RSE6_03290</name>
</gene>
<sequence>MKLPSLIHLVVSAASAHAALLKAYEQCGGLSWKKVYECESGYNCNSVGGDAFPNYQCLPSFGSVVPHLFPYAQCGGQEFRGSTICAYGWDCVIINQFFSQCQMNTNYVPPALSPTPNLAGPGNFCAGSAIARGQPAVCILGFTCSSPGVYGYEVCQRSQSASTSASVSSSAPAATLKMSTTSTKSTSKSTSKSST</sequence>
<dbReference type="SMART" id="SM00236">
    <property type="entry name" value="fCBD"/>
    <property type="match status" value="2"/>
</dbReference>
<dbReference type="Proteomes" id="UP000177625">
    <property type="component" value="Unassembled WGS sequence"/>
</dbReference>
<dbReference type="SUPFAM" id="SSF57180">
    <property type="entry name" value="Cellulose-binding domain"/>
    <property type="match status" value="2"/>
</dbReference>
<organism evidence="5 6">
    <name type="scientific">Rhynchosporium secalis</name>
    <name type="common">Barley scald fungus</name>
    <dbReference type="NCBI Taxonomy" id="38038"/>
    <lineage>
        <taxon>Eukaryota</taxon>
        <taxon>Fungi</taxon>
        <taxon>Dikarya</taxon>
        <taxon>Ascomycota</taxon>
        <taxon>Pezizomycotina</taxon>
        <taxon>Leotiomycetes</taxon>
        <taxon>Helotiales</taxon>
        <taxon>Ploettnerulaceae</taxon>
        <taxon>Rhynchosporium</taxon>
    </lineage>
</organism>
<dbReference type="AlphaFoldDB" id="A0A1E1M2E7"/>
<proteinExistence type="predicted"/>
<dbReference type="GO" id="GO:0005576">
    <property type="term" value="C:extracellular region"/>
    <property type="evidence" value="ECO:0007669"/>
    <property type="project" value="InterPro"/>
</dbReference>
<keyword evidence="1 3" id="KW-0732">Signal</keyword>
<dbReference type="InterPro" id="IPR000254">
    <property type="entry name" value="CBD"/>
</dbReference>
<evidence type="ECO:0000259" key="4">
    <source>
        <dbReference type="PROSITE" id="PS51164"/>
    </source>
</evidence>
<feature type="domain" description="CBM1" evidence="4">
    <location>
        <begin position="66"/>
        <end position="102"/>
    </location>
</feature>